<evidence type="ECO:0000313" key="4">
    <source>
        <dbReference type="Proteomes" id="UP000184330"/>
    </source>
</evidence>
<dbReference type="STRING" id="576137.A0A1L7XJS8"/>
<dbReference type="SUPFAM" id="SSF56112">
    <property type="entry name" value="Protein kinase-like (PK-like)"/>
    <property type="match status" value="1"/>
</dbReference>
<accession>A0A1L7XJS8</accession>
<dbReference type="GO" id="GO:0005737">
    <property type="term" value="C:cytoplasm"/>
    <property type="evidence" value="ECO:0007669"/>
    <property type="project" value="TreeGrafter"/>
</dbReference>
<dbReference type="GO" id="GO:0004674">
    <property type="term" value="F:protein serine/threonine kinase activity"/>
    <property type="evidence" value="ECO:0007669"/>
    <property type="project" value="TreeGrafter"/>
</dbReference>
<gene>
    <name evidence="3" type="ORF">PAC_15163</name>
</gene>
<dbReference type="InterPro" id="IPR000719">
    <property type="entry name" value="Prot_kinase_dom"/>
</dbReference>
<dbReference type="SMART" id="SM00220">
    <property type="entry name" value="S_TKc"/>
    <property type="match status" value="1"/>
</dbReference>
<dbReference type="InterPro" id="IPR008271">
    <property type="entry name" value="Ser/Thr_kinase_AS"/>
</dbReference>
<protein>
    <recommendedName>
        <fullName evidence="2">Protein kinase domain-containing protein</fullName>
    </recommendedName>
</protein>
<dbReference type="PANTHER" id="PTHR24361:SF785">
    <property type="entry name" value="DUAL SPECIFICITY MITOGEN-ACTIVATED PROTEIN KINASE KINASE 1"/>
    <property type="match status" value="1"/>
</dbReference>
<feature type="compositionally biased region" description="Polar residues" evidence="1">
    <location>
        <begin position="541"/>
        <end position="596"/>
    </location>
</feature>
<dbReference type="EMBL" id="FJOG01000030">
    <property type="protein sequence ID" value="CZR65263.1"/>
    <property type="molecule type" value="Genomic_DNA"/>
</dbReference>
<dbReference type="AlphaFoldDB" id="A0A1L7XJS8"/>
<dbReference type="InterPro" id="IPR011009">
    <property type="entry name" value="Kinase-like_dom_sf"/>
</dbReference>
<feature type="region of interest" description="Disordered" evidence="1">
    <location>
        <begin position="531"/>
        <end position="617"/>
    </location>
</feature>
<evidence type="ECO:0000256" key="1">
    <source>
        <dbReference type="SAM" id="MobiDB-lite"/>
    </source>
</evidence>
<organism evidence="3 4">
    <name type="scientific">Phialocephala subalpina</name>
    <dbReference type="NCBI Taxonomy" id="576137"/>
    <lineage>
        <taxon>Eukaryota</taxon>
        <taxon>Fungi</taxon>
        <taxon>Dikarya</taxon>
        <taxon>Ascomycota</taxon>
        <taxon>Pezizomycotina</taxon>
        <taxon>Leotiomycetes</taxon>
        <taxon>Helotiales</taxon>
        <taxon>Mollisiaceae</taxon>
        <taxon>Phialocephala</taxon>
        <taxon>Phialocephala fortinii species complex</taxon>
    </lineage>
</organism>
<dbReference type="GO" id="GO:0005524">
    <property type="term" value="F:ATP binding"/>
    <property type="evidence" value="ECO:0007669"/>
    <property type="project" value="InterPro"/>
</dbReference>
<dbReference type="InterPro" id="IPR053235">
    <property type="entry name" value="Ser_Thr_kinase"/>
</dbReference>
<dbReference type="PANTHER" id="PTHR24361">
    <property type="entry name" value="MITOGEN-ACTIVATED KINASE KINASE KINASE"/>
    <property type="match status" value="1"/>
</dbReference>
<sequence>MNGPGTVFCLVPQDIYADGVVRNQANRSRSRDNPNDPSRAFLQISLDQPSKVPGKLARFGRMRETNDVILGKHWSMDDQCYFDIDRATGEVLLHDISSRSNTKLWNDDIPNLIRQSPRICVVPLTCEWNFTIGCATFRLIPRIIRNEQDVEAFAEERMAFVREPVPEEYEGTYKGTLERLEEFDLQSRTSMSTYTYNTRVQPLSEDKEDDEIIYRLVKQLGQGNQGQVYEVVDTSTSEHYACKIMAYKRPIPQWDIKNEKDLKERIKKEVKIVREVNHAYIVPYTHAQGFETFERPVEIFMPVYEGSLDDWIQRHKDQGQEAIKETMGTVFYQILLALDHVHTREPQIIHRDIKPANILFRGNDFFLTDFGVAKAVDMSRTIAGSPSYMAPEVWMSGDQTPKVDIYALGATVVKCLQESLPETEPRVTWQNWLQWHQYLQTLANQHEPRVIPMLTDVADQRPTARHLLDDFFPQPAHALQGPRNGITPSSFGVSSPLTNQANGTTTIYSAVPTPMEWTRIGSTGLFQNISQQAPQKDRTVLQPTKIPSSRQKQSNITRSKSIKSRNGGQRKSQNPNVSSQNEGRARSQSAGIPKQTSSSRRRARSKSFLAKVQERDIGNDLRSLRHGFD</sequence>
<dbReference type="Gene3D" id="1.10.510.10">
    <property type="entry name" value="Transferase(Phosphotransferase) domain 1"/>
    <property type="match status" value="1"/>
</dbReference>
<dbReference type="CDD" id="cd14014">
    <property type="entry name" value="STKc_PknB_like"/>
    <property type="match status" value="1"/>
</dbReference>
<dbReference type="OrthoDB" id="3551577at2759"/>
<dbReference type="PROSITE" id="PS50011">
    <property type="entry name" value="PROTEIN_KINASE_DOM"/>
    <property type="match status" value="1"/>
</dbReference>
<keyword evidence="4" id="KW-1185">Reference proteome</keyword>
<dbReference type="PROSITE" id="PS00108">
    <property type="entry name" value="PROTEIN_KINASE_ST"/>
    <property type="match status" value="1"/>
</dbReference>
<dbReference type="Pfam" id="PF00069">
    <property type="entry name" value="Pkinase"/>
    <property type="match status" value="1"/>
</dbReference>
<proteinExistence type="predicted"/>
<evidence type="ECO:0000259" key="2">
    <source>
        <dbReference type="PROSITE" id="PS50011"/>
    </source>
</evidence>
<dbReference type="Proteomes" id="UP000184330">
    <property type="component" value="Unassembled WGS sequence"/>
</dbReference>
<evidence type="ECO:0000313" key="3">
    <source>
        <dbReference type="EMBL" id="CZR65263.1"/>
    </source>
</evidence>
<reference evidence="3 4" key="1">
    <citation type="submission" date="2016-03" db="EMBL/GenBank/DDBJ databases">
        <authorList>
            <person name="Ploux O."/>
        </authorList>
    </citation>
    <scope>NUCLEOTIDE SEQUENCE [LARGE SCALE GENOMIC DNA]</scope>
    <source>
        <strain evidence="3 4">UAMH 11012</strain>
    </source>
</reference>
<feature type="domain" description="Protein kinase" evidence="2">
    <location>
        <begin position="214"/>
        <end position="480"/>
    </location>
</feature>
<name>A0A1L7XJS8_9HELO</name>